<accession>A0A8J6AMX8</accession>
<proteinExistence type="inferred from homology"/>
<name>A0A8J6AMX8_GALPY</name>
<organism evidence="8 9">
    <name type="scientific">Galemys pyrenaicus</name>
    <name type="common">Iberian desman</name>
    <name type="synonym">Pyrenean desman</name>
    <dbReference type="NCBI Taxonomy" id="202257"/>
    <lineage>
        <taxon>Eukaryota</taxon>
        <taxon>Metazoa</taxon>
        <taxon>Chordata</taxon>
        <taxon>Craniata</taxon>
        <taxon>Vertebrata</taxon>
        <taxon>Euteleostomi</taxon>
        <taxon>Mammalia</taxon>
        <taxon>Eutheria</taxon>
        <taxon>Laurasiatheria</taxon>
        <taxon>Eulipotyphla</taxon>
        <taxon>Talpidae</taxon>
        <taxon>Galemys</taxon>
    </lineage>
</organism>
<evidence type="ECO:0000256" key="4">
    <source>
        <dbReference type="ARBA" id="ARBA00040773"/>
    </source>
</evidence>
<evidence type="ECO:0000256" key="3">
    <source>
        <dbReference type="ARBA" id="ARBA00022933"/>
    </source>
</evidence>
<evidence type="ECO:0000313" key="9">
    <source>
        <dbReference type="Proteomes" id="UP000700334"/>
    </source>
</evidence>
<dbReference type="InterPro" id="IPR014912">
    <property type="entry name" value="Sep15_SelM_dom"/>
</dbReference>
<feature type="domain" description="Selenoprotein F/M" evidence="7">
    <location>
        <begin position="122"/>
        <end position="168"/>
    </location>
</feature>
<keyword evidence="9" id="KW-1185">Reference proteome</keyword>
<feature type="chain" id="PRO_5035207737" description="Selenoprotein M" evidence="6">
    <location>
        <begin position="22"/>
        <end position="200"/>
    </location>
</feature>
<dbReference type="AlphaFoldDB" id="A0A8J6AMX8"/>
<dbReference type="GO" id="GO:0016491">
    <property type="term" value="F:oxidoreductase activity"/>
    <property type="evidence" value="ECO:0007669"/>
    <property type="project" value="TreeGrafter"/>
</dbReference>
<keyword evidence="3" id="KW-0712">Selenocysteine</keyword>
<evidence type="ECO:0000313" key="8">
    <source>
        <dbReference type="EMBL" id="KAG8521265.1"/>
    </source>
</evidence>
<evidence type="ECO:0000256" key="1">
    <source>
        <dbReference type="ARBA" id="ARBA00005742"/>
    </source>
</evidence>
<comment type="caution">
    <text evidence="8">The sequence shown here is derived from an EMBL/GenBank/DDBJ whole genome shotgun (WGS) entry which is preliminary data.</text>
</comment>
<feature type="region of interest" description="Disordered" evidence="5">
    <location>
        <begin position="48"/>
        <end position="106"/>
    </location>
</feature>
<feature type="signal peptide" evidence="6">
    <location>
        <begin position="1"/>
        <end position="21"/>
    </location>
</feature>
<dbReference type="Pfam" id="PF08806">
    <property type="entry name" value="Sep15_SelM"/>
    <property type="match status" value="1"/>
</dbReference>
<feature type="region of interest" description="Disordered" evidence="5">
    <location>
        <begin position="174"/>
        <end position="200"/>
    </location>
</feature>
<evidence type="ECO:0000256" key="5">
    <source>
        <dbReference type="SAM" id="MobiDB-lite"/>
    </source>
</evidence>
<dbReference type="SUPFAM" id="SSF52833">
    <property type="entry name" value="Thioredoxin-like"/>
    <property type="match status" value="1"/>
</dbReference>
<dbReference type="OrthoDB" id="25165at2759"/>
<protein>
    <recommendedName>
        <fullName evidence="4">Selenoprotein M</fullName>
    </recommendedName>
</protein>
<keyword evidence="2 6" id="KW-0732">Signal</keyword>
<dbReference type="PANTHER" id="PTHR13077">
    <property type="entry name" value="SELENOPROTEIN F"/>
    <property type="match status" value="1"/>
</dbReference>
<dbReference type="GO" id="GO:0005788">
    <property type="term" value="C:endoplasmic reticulum lumen"/>
    <property type="evidence" value="ECO:0007669"/>
    <property type="project" value="TreeGrafter"/>
</dbReference>
<dbReference type="PANTHER" id="PTHR13077:SF7">
    <property type="entry name" value="SELENOPROTEIN M"/>
    <property type="match status" value="1"/>
</dbReference>
<dbReference type="InterPro" id="IPR039992">
    <property type="entry name" value="Sep15_SelM"/>
</dbReference>
<dbReference type="InterPro" id="IPR038219">
    <property type="entry name" value="Sep15/SelM_sf"/>
</dbReference>
<dbReference type="InterPro" id="IPR036249">
    <property type="entry name" value="Thioredoxin-like_sf"/>
</dbReference>
<evidence type="ECO:0000259" key="7">
    <source>
        <dbReference type="Pfam" id="PF08806"/>
    </source>
</evidence>
<evidence type="ECO:0000256" key="6">
    <source>
        <dbReference type="SAM" id="SignalP"/>
    </source>
</evidence>
<feature type="compositionally biased region" description="Polar residues" evidence="5">
    <location>
        <begin position="62"/>
        <end position="78"/>
    </location>
</feature>
<dbReference type="Gene3D" id="3.40.30.50">
    <property type="entry name" value="Sep15/SelM thioredoxin-like domain, active-site redox motif"/>
    <property type="match status" value="1"/>
</dbReference>
<gene>
    <name evidence="8" type="ORF">J0S82_017638</name>
</gene>
<comment type="similarity">
    <text evidence="1">Belongs to the selenoprotein M/F family.</text>
</comment>
<sequence length="200" mass="21618">MILQLPPRPLWLLFAALAAAATTFRPDWNRLQGLARARVEVSVRRGGGPLWERCPHRGPGTQPASQSPAVPGPSSHSPASGLPSGDHLWGMTAESPEGGEGLRHPGHPILSTATHLNTTSSHNLVMKHLPGADPELVLLDHRYKELERIPLSEMTRDEINALVQELGFYRKAAPDAPVPPEYERAPARPAAGDAPDHPDL</sequence>
<evidence type="ECO:0000256" key="2">
    <source>
        <dbReference type="ARBA" id="ARBA00022729"/>
    </source>
</evidence>
<dbReference type="EMBL" id="JAGFMF010011483">
    <property type="protein sequence ID" value="KAG8521265.1"/>
    <property type="molecule type" value="Genomic_DNA"/>
</dbReference>
<dbReference type="Proteomes" id="UP000700334">
    <property type="component" value="Unassembled WGS sequence"/>
</dbReference>
<reference evidence="8" key="1">
    <citation type="journal article" date="2021" name="Evol. Appl.">
        <title>The genome of the Pyrenean desman and the effects of bottlenecks and inbreeding on the genomic landscape of an endangered species.</title>
        <authorList>
            <person name="Escoda L."/>
            <person name="Castresana J."/>
        </authorList>
    </citation>
    <scope>NUCLEOTIDE SEQUENCE</scope>
    <source>
        <strain evidence="8">IBE-C5619</strain>
    </source>
</reference>